<name>A0A1G2JC29_9BACT</name>
<evidence type="ECO:0000256" key="3">
    <source>
        <dbReference type="ARBA" id="ARBA00022692"/>
    </source>
</evidence>
<keyword evidence="2" id="KW-0813">Transport</keyword>
<comment type="subcellular location">
    <subcellularLocation>
        <location evidence="1">Cell membrane</location>
        <topology evidence="1">Multi-pass membrane protein</topology>
    </subcellularLocation>
</comment>
<dbReference type="Pfam" id="PF00005">
    <property type="entry name" value="ABC_tran"/>
    <property type="match status" value="1"/>
</dbReference>
<evidence type="ECO:0000256" key="5">
    <source>
        <dbReference type="ARBA" id="ARBA00022840"/>
    </source>
</evidence>
<evidence type="ECO:0000256" key="2">
    <source>
        <dbReference type="ARBA" id="ARBA00022448"/>
    </source>
</evidence>
<dbReference type="Gene3D" id="3.40.50.300">
    <property type="entry name" value="P-loop containing nucleotide triphosphate hydrolases"/>
    <property type="match status" value="1"/>
</dbReference>
<dbReference type="GO" id="GO:0016887">
    <property type="term" value="F:ATP hydrolysis activity"/>
    <property type="evidence" value="ECO:0007669"/>
    <property type="project" value="InterPro"/>
</dbReference>
<evidence type="ECO:0000256" key="4">
    <source>
        <dbReference type="ARBA" id="ARBA00022741"/>
    </source>
</evidence>
<dbReference type="InterPro" id="IPR003593">
    <property type="entry name" value="AAA+_ATPase"/>
</dbReference>
<dbReference type="EMBL" id="MHPP01000014">
    <property type="protein sequence ID" value="OGZ84675.1"/>
    <property type="molecule type" value="Genomic_DNA"/>
</dbReference>
<comment type="caution">
    <text evidence="11">The sequence shown here is derived from an EMBL/GenBank/DDBJ whole genome shotgun (WGS) entry which is preliminary data.</text>
</comment>
<feature type="transmembrane region" description="Helical" evidence="8">
    <location>
        <begin position="279"/>
        <end position="301"/>
    </location>
</feature>
<sequence length="580" mass="65110">MKTIFKAYWPTAKKYGWLMLVMLFCMVMSVLANAAYPFLLRQFLDGFTCDSGDDIIMQTLWRVFWLIVAANAAWLGLDLATAYFEPSSMRDLDQRSFRALQAQSMRFFEDSLAGALAKVAGKFCNSFEGIIDQIIYSLGRSLTMILLTFAVFIYESPMLALAFGVWIAIYLAISIYFAVLRMRWGQVVSEKDSAVGGAFTDACINQPAIKAFGMEREEQQRFDSTTEDCYVHRKSTYLRGMMLLRVQGIAAGAFEFIVLCMLVRGWYNKTVTVGDFVFFQSYVIILMSQIWNIGISTNRIFRYLADAKQMAEIFARESEVQDAPGARPLIVEDGKIEFHSVSFNYGNQSAHHDSTIEDFTLLVQPGQTLAFVGHSGAGKSTLAKLILRLYDIHSGYIRIDNQDIANVTQLSLRRQIAVVPQDPDLFHRSLRENIAFANPEASEEEIIAATKRAHAWEFIQRLPKGLDTIVGERGTKLSGGQRQRIALARAFLADAPILILDEATSALDSKTEHKIQSAIADLLVGRTCIVIAHRFSTIKNASRIIVMEDGAIKEDGTHKELLSQDGVYASLWKHQSGYIK</sequence>
<keyword evidence="5" id="KW-0067">ATP-binding</keyword>
<dbReference type="InterPro" id="IPR036640">
    <property type="entry name" value="ABC1_TM_sf"/>
</dbReference>
<dbReference type="InterPro" id="IPR003439">
    <property type="entry name" value="ABC_transporter-like_ATP-bd"/>
</dbReference>
<evidence type="ECO:0000256" key="6">
    <source>
        <dbReference type="ARBA" id="ARBA00022989"/>
    </source>
</evidence>
<evidence type="ECO:0000259" key="9">
    <source>
        <dbReference type="PROSITE" id="PS50893"/>
    </source>
</evidence>
<dbReference type="STRING" id="1802229.A2401_01345"/>
<dbReference type="InterPro" id="IPR017871">
    <property type="entry name" value="ABC_transporter-like_CS"/>
</dbReference>
<evidence type="ECO:0000313" key="11">
    <source>
        <dbReference type="EMBL" id="OGZ84675.1"/>
    </source>
</evidence>
<dbReference type="GO" id="GO:0005886">
    <property type="term" value="C:plasma membrane"/>
    <property type="evidence" value="ECO:0007669"/>
    <property type="project" value="UniProtKB-SubCell"/>
</dbReference>
<feature type="transmembrane region" description="Helical" evidence="8">
    <location>
        <begin position="134"/>
        <end position="154"/>
    </location>
</feature>
<dbReference type="SMART" id="SM00382">
    <property type="entry name" value="AAA"/>
    <property type="match status" value="1"/>
</dbReference>
<proteinExistence type="predicted"/>
<keyword evidence="4" id="KW-0547">Nucleotide-binding</keyword>
<keyword evidence="3 8" id="KW-0812">Transmembrane</keyword>
<dbReference type="AlphaFoldDB" id="A0A1G2JC29"/>
<feature type="transmembrane region" description="Helical" evidence="8">
    <location>
        <begin position="59"/>
        <end position="84"/>
    </location>
</feature>
<evidence type="ECO:0000313" key="12">
    <source>
        <dbReference type="Proteomes" id="UP000177751"/>
    </source>
</evidence>
<dbReference type="GO" id="GO:0034040">
    <property type="term" value="F:ATPase-coupled lipid transmembrane transporter activity"/>
    <property type="evidence" value="ECO:0007669"/>
    <property type="project" value="TreeGrafter"/>
</dbReference>
<dbReference type="PANTHER" id="PTHR24221:SF654">
    <property type="entry name" value="ATP-BINDING CASSETTE SUB-FAMILY B MEMBER 6"/>
    <property type="match status" value="1"/>
</dbReference>
<evidence type="ECO:0008006" key="13">
    <source>
        <dbReference type="Google" id="ProtNLM"/>
    </source>
</evidence>
<keyword evidence="6 8" id="KW-1133">Transmembrane helix</keyword>
<dbReference type="PROSITE" id="PS50893">
    <property type="entry name" value="ABC_TRANSPORTER_2"/>
    <property type="match status" value="1"/>
</dbReference>
<dbReference type="PANTHER" id="PTHR24221">
    <property type="entry name" value="ATP-BINDING CASSETTE SUB-FAMILY B"/>
    <property type="match status" value="1"/>
</dbReference>
<feature type="domain" description="ABC transporter" evidence="9">
    <location>
        <begin position="336"/>
        <end position="574"/>
    </location>
</feature>
<dbReference type="PROSITE" id="PS00211">
    <property type="entry name" value="ABC_TRANSPORTER_1"/>
    <property type="match status" value="1"/>
</dbReference>
<dbReference type="Pfam" id="PF00664">
    <property type="entry name" value="ABC_membrane"/>
    <property type="match status" value="1"/>
</dbReference>
<organism evidence="11 12">
    <name type="scientific">Candidatus Staskawiczbacteria bacterium RIFOXYC1_FULL_38_18</name>
    <dbReference type="NCBI Taxonomy" id="1802229"/>
    <lineage>
        <taxon>Bacteria</taxon>
        <taxon>Candidatus Staskawicziibacteriota</taxon>
    </lineage>
</organism>
<dbReference type="PROSITE" id="PS50929">
    <property type="entry name" value="ABC_TM1F"/>
    <property type="match status" value="1"/>
</dbReference>
<dbReference type="InterPro" id="IPR039421">
    <property type="entry name" value="Type_1_exporter"/>
</dbReference>
<evidence type="ECO:0000256" key="7">
    <source>
        <dbReference type="ARBA" id="ARBA00023136"/>
    </source>
</evidence>
<evidence type="ECO:0000256" key="8">
    <source>
        <dbReference type="SAM" id="Phobius"/>
    </source>
</evidence>
<reference evidence="11 12" key="1">
    <citation type="journal article" date="2016" name="Nat. Commun.">
        <title>Thousands of microbial genomes shed light on interconnected biogeochemical processes in an aquifer system.</title>
        <authorList>
            <person name="Anantharaman K."/>
            <person name="Brown C.T."/>
            <person name="Hug L.A."/>
            <person name="Sharon I."/>
            <person name="Castelle C.J."/>
            <person name="Probst A.J."/>
            <person name="Thomas B.C."/>
            <person name="Singh A."/>
            <person name="Wilkins M.J."/>
            <person name="Karaoz U."/>
            <person name="Brodie E.L."/>
            <person name="Williams K.H."/>
            <person name="Hubbard S.S."/>
            <person name="Banfield J.F."/>
        </authorList>
    </citation>
    <scope>NUCLEOTIDE SEQUENCE [LARGE SCALE GENOMIC DNA]</scope>
</reference>
<dbReference type="InterPro" id="IPR027417">
    <property type="entry name" value="P-loop_NTPase"/>
</dbReference>
<feature type="transmembrane region" description="Helical" evidence="8">
    <location>
        <begin position="242"/>
        <end position="267"/>
    </location>
</feature>
<dbReference type="SUPFAM" id="SSF52540">
    <property type="entry name" value="P-loop containing nucleoside triphosphate hydrolases"/>
    <property type="match status" value="1"/>
</dbReference>
<keyword evidence="7 8" id="KW-0472">Membrane</keyword>
<accession>A0A1G2JC29</accession>
<dbReference type="GO" id="GO:0005524">
    <property type="term" value="F:ATP binding"/>
    <property type="evidence" value="ECO:0007669"/>
    <property type="project" value="UniProtKB-KW"/>
</dbReference>
<evidence type="ECO:0000256" key="1">
    <source>
        <dbReference type="ARBA" id="ARBA00004651"/>
    </source>
</evidence>
<dbReference type="GO" id="GO:0140359">
    <property type="term" value="F:ABC-type transporter activity"/>
    <property type="evidence" value="ECO:0007669"/>
    <property type="project" value="InterPro"/>
</dbReference>
<feature type="transmembrane region" description="Helical" evidence="8">
    <location>
        <begin position="160"/>
        <end position="179"/>
    </location>
</feature>
<dbReference type="SUPFAM" id="SSF90123">
    <property type="entry name" value="ABC transporter transmembrane region"/>
    <property type="match status" value="1"/>
</dbReference>
<feature type="domain" description="ABC transmembrane type-1" evidence="10">
    <location>
        <begin position="20"/>
        <end position="302"/>
    </location>
</feature>
<evidence type="ECO:0000259" key="10">
    <source>
        <dbReference type="PROSITE" id="PS50929"/>
    </source>
</evidence>
<protein>
    <recommendedName>
        <fullName evidence="13">ABC transporter ATP-binding protein</fullName>
    </recommendedName>
</protein>
<dbReference type="InterPro" id="IPR011527">
    <property type="entry name" value="ABC1_TM_dom"/>
</dbReference>
<dbReference type="FunFam" id="3.40.50.300:FF:000287">
    <property type="entry name" value="Multidrug ABC transporter ATP-binding protein"/>
    <property type="match status" value="1"/>
</dbReference>
<dbReference type="Proteomes" id="UP000177751">
    <property type="component" value="Unassembled WGS sequence"/>
</dbReference>
<gene>
    <name evidence="11" type="ORF">A2401_01345</name>
</gene>
<feature type="transmembrane region" description="Helical" evidence="8">
    <location>
        <begin position="15"/>
        <end position="39"/>
    </location>
</feature>
<dbReference type="Gene3D" id="1.20.1560.10">
    <property type="entry name" value="ABC transporter type 1, transmembrane domain"/>
    <property type="match status" value="1"/>
</dbReference>